<evidence type="ECO:0000256" key="5">
    <source>
        <dbReference type="ARBA" id="ARBA00022989"/>
    </source>
</evidence>
<gene>
    <name evidence="12" type="ORF">SAMN05444336_101399</name>
</gene>
<evidence type="ECO:0000256" key="8">
    <source>
        <dbReference type="SAM" id="MobiDB-lite"/>
    </source>
</evidence>
<dbReference type="PROSITE" id="PS50893">
    <property type="entry name" value="ABC_TRANSPORTER_2"/>
    <property type="match status" value="1"/>
</dbReference>
<protein>
    <submittedName>
        <fullName evidence="12">ATP-binding cassette, subfamily B</fullName>
    </submittedName>
</protein>
<feature type="domain" description="ABC transporter" evidence="10">
    <location>
        <begin position="396"/>
        <end position="632"/>
    </location>
</feature>
<feature type="region of interest" description="Disordered" evidence="8">
    <location>
        <begin position="1"/>
        <end position="46"/>
    </location>
</feature>
<dbReference type="SUPFAM" id="SSF90123">
    <property type="entry name" value="ABC transporter transmembrane region"/>
    <property type="match status" value="1"/>
</dbReference>
<evidence type="ECO:0000256" key="2">
    <source>
        <dbReference type="ARBA" id="ARBA00022692"/>
    </source>
</evidence>
<keyword evidence="13" id="KW-1185">Reference proteome</keyword>
<dbReference type="GO" id="GO:0005886">
    <property type="term" value="C:plasma membrane"/>
    <property type="evidence" value="ECO:0007669"/>
    <property type="project" value="UniProtKB-SubCell"/>
</dbReference>
<feature type="compositionally biased region" description="Low complexity" evidence="8">
    <location>
        <begin position="20"/>
        <end position="42"/>
    </location>
</feature>
<keyword evidence="4 12" id="KW-0067">ATP-binding</keyword>
<keyword evidence="6 9" id="KW-0472">Membrane</keyword>
<dbReference type="InterPro" id="IPR011918">
    <property type="entry name" value="ABC_MsbA_ATP-bd"/>
</dbReference>
<proteinExistence type="predicted"/>
<feature type="transmembrane region" description="Helical" evidence="9">
    <location>
        <begin position="334"/>
        <end position="352"/>
    </location>
</feature>
<feature type="transmembrane region" description="Helical" evidence="9">
    <location>
        <begin position="218"/>
        <end position="237"/>
    </location>
</feature>
<dbReference type="Gene3D" id="1.20.1560.10">
    <property type="entry name" value="ABC transporter type 1, transmembrane domain"/>
    <property type="match status" value="1"/>
</dbReference>
<dbReference type="PROSITE" id="PS00211">
    <property type="entry name" value="ABC_TRANSPORTER_1"/>
    <property type="match status" value="1"/>
</dbReference>
<dbReference type="STRING" id="356660.SAMN05444336_101399"/>
<dbReference type="Proteomes" id="UP000199118">
    <property type="component" value="Unassembled WGS sequence"/>
</dbReference>
<dbReference type="GO" id="GO:0015421">
    <property type="term" value="F:ABC-type oligopeptide transporter activity"/>
    <property type="evidence" value="ECO:0007669"/>
    <property type="project" value="TreeGrafter"/>
</dbReference>
<dbReference type="Gene3D" id="3.40.50.300">
    <property type="entry name" value="P-loop containing nucleotide triphosphate hydrolases"/>
    <property type="match status" value="1"/>
</dbReference>
<dbReference type="EMBL" id="FNMZ01000001">
    <property type="protein sequence ID" value="SDW20312.1"/>
    <property type="molecule type" value="Genomic_DNA"/>
</dbReference>
<dbReference type="NCBIfam" id="TIGR02204">
    <property type="entry name" value="MsbA_rel"/>
    <property type="match status" value="1"/>
</dbReference>
<comment type="function">
    <text evidence="7">Part of an ABC transporter complex. Transmembrane domains (TMD) form a pore in the inner membrane and the ATP-binding domain (NBD) is responsible for energy generation.</text>
</comment>
<feature type="transmembrane region" description="Helical" evidence="9">
    <location>
        <begin position="78"/>
        <end position="98"/>
    </location>
</feature>
<dbReference type="InterPro" id="IPR003439">
    <property type="entry name" value="ABC_transporter-like_ATP-bd"/>
</dbReference>
<evidence type="ECO:0000313" key="13">
    <source>
        <dbReference type="Proteomes" id="UP000199118"/>
    </source>
</evidence>
<dbReference type="FunFam" id="3.40.50.300:FF:000218">
    <property type="entry name" value="Multidrug ABC transporter ATP-binding protein"/>
    <property type="match status" value="1"/>
</dbReference>
<evidence type="ECO:0000259" key="10">
    <source>
        <dbReference type="PROSITE" id="PS50893"/>
    </source>
</evidence>
<dbReference type="GO" id="GO:0005524">
    <property type="term" value="F:ATP binding"/>
    <property type="evidence" value="ECO:0007669"/>
    <property type="project" value="UniProtKB-KW"/>
</dbReference>
<dbReference type="SUPFAM" id="SSF52540">
    <property type="entry name" value="P-loop containing nucleoside triphosphate hydrolases"/>
    <property type="match status" value="1"/>
</dbReference>
<feature type="transmembrane region" description="Helical" evidence="9">
    <location>
        <begin position="301"/>
        <end position="322"/>
    </location>
</feature>
<dbReference type="PANTHER" id="PTHR43394:SF1">
    <property type="entry name" value="ATP-BINDING CASSETTE SUB-FAMILY B MEMBER 10, MITOCHONDRIAL"/>
    <property type="match status" value="1"/>
</dbReference>
<evidence type="ECO:0000256" key="1">
    <source>
        <dbReference type="ARBA" id="ARBA00004651"/>
    </source>
</evidence>
<dbReference type="Pfam" id="PF00005">
    <property type="entry name" value="ABC_tran"/>
    <property type="match status" value="1"/>
</dbReference>
<keyword evidence="5 9" id="KW-1133">Transmembrane helix</keyword>
<evidence type="ECO:0000259" key="11">
    <source>
        <dbReference type="PROSITE" id="PS50929"/>
    </source>
</evidence>
<dbReference type="AlphaFoldDB" id="A0A1H2RLH5"/>
<dbReference type="InterPro" id="IPR017871">
    <property type="entry name" value="ABC_transporter-like_CS"/>
</dbReference>
<evidence type="ECO:0000256" key="3">
    <source>
        <dbReference type="ARBA" id="ARBA00022741"/>
    </source>
</evidence>
<keyword evidence="3" id="KW-0547">Nucleotide-binding</keyword>
<dbReference type="InterPro" id="IPR027417">
    <property type="entry name" value="P-loop_NTPase"/>
</dbReference>
<dbReference type="PANTHER" id="PTHR43394">
    <property type="entry name" value="ATP-DEPENDENT PERMEASE MDL1, MITOCHONDRIAL"/>
    <property type="match status" value="1"/>
</dbReference>
<dbReference type="CDD" id="cd18575">
    <property type="entry name" value="ABC_6TM_bac_exporter_ABCB8_10_like"/>
    <property type="match status" value="1"/>
</dbReference>
<keyword evidence="2 9" id="KW-0812">Transmembrane</keyword>
<feature type="domain" description="ABC transmembrane type-1" evidence="11">
    <location>
        <begin position="80"/>
        <end position="361"/>
    </location>
</feature>
<reference evidence="12 13" key="1">
    <citation type="submission" date="2016-10" db="EMBL/GenBank/DDBJ databases">
        <authorList>
            <person name="de Groot N.N."/>
        </authorList>
    </citation>
    <scope>NUCLEOTIDE SEQUENCE [LARGE SCALE GENOMIC DNA]</scope>
    <source>
        <strain evidence="12 13">DSM 17890</strain>
    </source>
</reference>
<organism evidence="12 13">
    <name type="scientific">Albimonas donghaensis</name>
    <dbReference type="NCBI Taxonomy" id="356660"/>
    <lineage>
        <taxon>Bacteria</taxon>
        <taxon>Pseudomonadati</taxon>
        <taxon>Pseudomonadota</taxon>
        <taxon>Alphaproteobacteria</taxon>
        <taxon>Rhodobacterales</taxon>
        <taxon>Paracoccaceae</taxon>
        <taxon>Albimonas</taxon>
    </lineage>
</organism>
<evidence type="ECO:0000256" key="4">
    <source>
        <dbReference type="ARBA" id="ARBA00022840"/>
    </source>
</evidence>
<dbReference type="InterPro" id="IPR003593">
    <property type="entry name" value="AAA+_ATPase"/>
</dbReference>
<dbReference type="SMART" id="SM00382">
    <property type="entry name" value="AAA"/>
    <property type="match status" value="1"/>
</dbReference>
<dbReference type="InterPro" id="IPR039421">
    <property type="entry name" value="Type_1_exporter"/>
</dbReference>
<dbReference type="GO" id="GO:0016887">
    <property type="term" value="F:ATP hydrolysis activity"/>
    <property type="evidence" value="ECO:0007669"/>
    <property type="project" value="InterPro"/>
</dbReference>
<feature type="transmembrane region" description="Helical" evidence="9">
    <location>
        <begin position="118"/>
        <end position="139"/>
    </location>
</feature>
<dbReference type="GO" id="GO:0090374">
    <property type="term" value="P:oligopeptide export from mitochondrion"/>
    <property type="evidence" value="ECO:0007669"/>
    <property type="project" value="TreeGrafter"/>
</dbReference>
<sequence length="642" mass="68290">MPVTEPSDIPPAAKSAPGHAASGPDAPVASAGGAAASGIEPGETGLPTWIENELERPRARSLGALRHIPGLIAPYRGLAFGAMAMLLVTTVLNLVLPVAAGRVVDGFSEENLALMDAYFLAAFAIAGGLALSTAARFYLVSRLGERVIADLRRQVYDKVIGMSPAFYEKLMTGEVLSRLGNDTTLLMSVVGSTVSVALRNALLFVGGLGMMFWTSPKLTLFGMLMAPVLVFPILIIGRRVRKLSKLTQGALAQSASMASESLLAAQTVQSYTAEDAERARYGGAIEQAYGFAMRRIRARTALTAMIIFLVFSGVVGVMWIGADDLRNGAISPGELVQFLIYSVLVAGATGALSEVWGEMQRAAGATERLIELLEMDDEVRRPDAPTPPAAPALGEVTFDRVRFRYPSRPERLALGDVSFTVAPGETLALVGPSGAGKTTIFQMLMRFYELESGTVSIDGVDIARMDPVALRRGYSVVSQDPAIFANTVEANIRFGRPEATMEEVEAAARAAAAHDFITALPRGYQTYVGERGLMLSGGQKQRLAIARAVLRDAPILLLDEATSALDAESERLVQEALERLSAGRTTLVIAHRLATVKAADRILVMEDGRIVAEGAHDALIAENGLYARFARLQFTDGPAAVG</sequence>
<evidence type="ECO:0000256" key="9">
    <source>
        <dbReference type="SAM" id="Phobius"/>
    </source>
</evidence>
<comment type="subcellular location">
    <subcellularLocation>
        <location evidence="1">Cell membrane</location>
        <topology evidence="1">Multi-pass membrane protein</topology>
    </subcellularLocation>
</comment>
<feature type="transmembrane region" description="Helical" evidence="9">
    <location>
        <begin position="185"/>
        <end position="212"/>
    </location>
</feature>
<evidence type="ECO:0000256" key="6">
    <source>
        <dbReference type="ARBA" id="ARBA00023136"/>
    </source>
</evidence>
<dbReference type="InterPro" id="IPR036640">
    <property type="entry name" value="ABC1_TM_sf"/>
</dbReference>
<name>A0A1H2RLH5_9RHOB</name>
<dbReference type="InterPro" id="IPR011527">
    <property type="entry name" value="ABC1_TM_dom"/>
</dbReference>
<accession>A0A1H2RLH5</accession>
<dbReference type="Pfam" id="PF00664">
    <property type="entry name" value="ABC_membrane"/>
    <property type="match status" value="1"/>
</dbReference>
<evidence type="ECO:0000256" key="7">
    <source>
        <dbReference type="ARBA" id="ARBA00024725"/>
    </source>
</evidence>
<dbReference type="PROSITE" id="PS50929">
    <property type="entry name" value="ABC_TM1F"/>
    <property type="match status" value="1"/>
</dbReference>
<evidence type="ECO:0000313" key="12">
    <source>
        <dbReference type="EMBL" id="SDW20312.1"/>
    </source>
</evidence>